<dbReference type="GO" id="GO:0005524">
    <property type="term" value="F:ATP binding"/>
    <property type="evidence" value="ECO:0007669"/>
    <property type="project" value="UniProtKB-KW"/>
</dbReference>
<dbReference type="GO" id="GO:0046872">
    <property type="term" value="F:metal ion binding"/>
    <property type="evidence" value="ECO:0007669"/>
    <property type="project" value="UniProtKB-KW"/>
</dbReference>
<evidence type="ECO:0000256" key="9">
    <source>
        <dbReference type="ARBA" id="ARBA00023125"/>
    </source>
</evidence>
<dbReference type="Pfam" id="PF17764">
    <property type="entry name" value="PriA_3primeBD"/>
    <property type="match status" value="1"/>
</dbReference>
<dbReference type="GO" id="GO:0006269">
    <property type="term" value="P:DNA replication, synthesis of primer"/>
    <property type="evidence" value="ECO:0007669"/>
    <property type="project" value="UniProtKB-KW"/>
</dbReference>
<keyword evidence="9" id="KW-0238">DNA-binding</keyword>
<dbReference type="InterPro" id="IPR014001">
    <property type="entry name" value="Helicase_ATP-bd"/>
</dbReference>
<dbReference type="Gene3D" id="3.40.50.300">
    <property type="entry name" value="P-loop containing nucleotide triphosphate hydrolases"/>
    <property type="match status" value="1"/>
</dbReference>
<dbReference type="InterPro" id="IPR041222">
    <property type="entry name" value="PriA_3primeBD"/>
</dbReference>
<dbReference type="EC" id="5.6.2.4" evidence="11"/>
<reference evidence="14" key="1">
    <citation type="submission" date="2013-08" db="EMBL/GenBank/DDBJ databases">
        <authorList>
            <person name="Mendez C."/>
            <person name="Richter M."/>
            <person name="Ferrer M."/>
            <person name="Sanchez J."/>
        </authorList>
    </citation>
    <scope>NUCLEOTIDE SEQUENCE</scope>
</reference>
<dbReference type="SUPFAM" id="SSF52540">
    <property type="entry name" value="P-loop containing nucleoside triphosphate hydrolases"/>
    <property type="match status" value="1"/>
</dbReference>
<evidence type="ECO:0000256" key="8">
    <source>
        <dbReference type="ARBA" id="ARBA00022840"/>
    </source>
</evidence>
<dbReference type="EMBL" id="AUZX01004069">
    <property type="protein sequence ID" value="EQD71907.1"/>
    <property type="molecule type" value="Genomic_DNA"/>
</dbReference>
<evidence type="ECO:0000256" key="3">
    <source>
        <dbReference type="ARBA" id="ARBA00022723"/>
    </source>
</evidence>
<evidence type="ECO:0000256" key="2">
    <source>
        <dbReference type="ARBA" id="ARBA00022705"/>
    </source>
</evidence>
<keyword evidence="1" id="KW-0639">Primosome</keyword>
<dbReference type="GO" id="GO:1990077">
    <property type="term" value="C:primosome complex"/>
    <property type="evidence" value="ECO:0007669"/>
    <property type="project" value="UniProtKB-KW"/>
</dbReference>
<evidence type="ECO:0000256" key="11">
    <source>
        <dbReference type="ARBA" id="ARBA00034808"/>
    </source>
</evidence>
<dbReference type="GO" id="GO:0006302">
    <property type="term" value="P:double-strand break repair"/>
    <property type="evidence" value="ECO:0007669"/>
    <property type="project" value="TreeGrafter"/>
</dbReference>
<evidence type="ECO:0000256" key="12">
    <source>
        <dbReference type="ARBA" id="ARBA00048988"/>
    </source>
</evidence>
<keyword evidence="7" id="KW-0862">Zinc</keyword>
<reference evidence="14" key="2">
    <citation type="journal article" date="2014" name="ISME J.">
        <title>Microbial stratification in low pH oxic and suboxic macroscopic growths along an acid mine drainage.</title>
        <authorList>
            <person name="Mendez-Garcia C."/>
            <person name="Mesa V."/>
            <person name="Sprenger R.R."/>
            <person name="Richter M."/>
            <person name="Diez M.S."/>
            <person name="Solano J."/>
            <person name="Bargiela R."/>
            <person name="Golyshina O.V."/>
            <person name="Manteca A."/>
            <person name="Ramos J.L."/>
            <person name="Gallego J.R."/>
            <person name="Llorente I."/>
            <person name="Martins Dos Santos V.A."/>
            <person name="Jensen O.N."/>
            <person name="Pelaez A.I."/>
            <person name="Sanchez J."/>
            <person name="Ferrer M."/>
        </authorList>
    </citation>
    <scope>NUCLEOTIDE SEQUENCE</scope>
</reference>
<name>T1BPW2_9ZZZZ</name>
<dbReference type="GO" id="GO:0043138">
    <property type="term" value="F:3'-5' DNA helicase activity"/>
    <property type="evidence" value="ECO:0007669"/>
    <property type="project" value="UniProtKB-EC"/>
</dbReference>
<keyword evidence="4" id="KW-0547">Nucleotide-binding</keyword>
<dbReference type="PANTHER" id="PTHR30580">
    <property type="entry name" value="PRIMOSOMAL PROTEIN N"/>
    <property type="match status" value="1"/>
</dbReference>
<evidence type="ECO:0000256" key="1">
    <source>
        <dbReference type="ARBA" id="ARBA00022515"/>
    </source>
</evidence>
<dbReference type="SMART" id="SM00487">
    <property type="entry name" value="DEXDc"/>
    <property type="match status" value="1"/>
</dbReference>
<evidence type="ECO:0000256" key="5">
    <source>
        <dbReference type="ARBA" id="ARBA00022801"/>
    </source>
</evidence>
<keyword evidence="2" id="KW-0235">DNA replication</keyword>
<feature type="non-terminal residue" evidence="14">
    <location>
        <position position="296"/>
    </location>
</feature>
<dbReference type="InterPro" id="IPR027417">
    <property type="entry name" value="P-loop_NTPase"/>
</dbReference>
<evidence type="ECO:0000256" key="6">
    <source>
        <dbReference type="ARBA" id="ARBA00022806"/>
    </source>
</evidence>
<gene>
    <name evidence="14" type="ORF">B1A_05571</name>
</gene>
<dbReference type="Pfam" id="PF00270">
    <property type="entry name" value="DEAD"/>
    <property type="match status" value="1"/>
</dbReference>
<comment type="caution">
    <text evidence="14">The sequence shown here is derived from an EMBL/GenBank/DDBJ whole genome shotgun (WGS) entry which is preliminary data.</text>
</comment>
<dbReference type="InterPro" id="IPR042115">
    <property type="entry name" value="PriA_3primeBD_sf"/>
</dbReference>
<evidence type="ECO:0000313" key="14">
    <source>
        <dbReference type="EMBL" id="EQD71907.1"/>
    </source>
</evidence>
<dbReference type="PROSITE" id="PS51192">
    <property type="entry name" value="HELICASE_ATP_BIND_1"/>
    <property type="match status" value="1"/>
</dbReference>
<evidence type="ECO:0000259" key="13">
    <source>
        <dbReference type="PROSITE" id="PS51192"/>
    </source>
</evidence>
<evidence type="ECO:0000256" key="4">
    <source>
        <dbReference type="ARBA" id="ARBA00022741"/>
    </source>
</evidence>
<dbReference type="FunFam" id="3.40.50.300:FF:000489">
    <property type="entry name" value="Primosome assembly protein PriA"/>
    <property type="match status" value="1"/>
</dbReference>
<dbReference type="PANTHER" id="PTHR30580:SF0">
    <property type="entry name" value="PRIMOSOMAL PROTEIN N"/>
    <property type="match status" value="1"/>
</dbReference>
<dbReference type="InterPro" id="IPR011545">
    <property type="entry name" value="DEAD/DEAH_box_helicase_dom"/>
</dbReference>
<keyword evidence="5" id="KW-0378">Hydrolase</keyword>
<organism evidence="14">
    <name type="scientific">mine drainage metagenome</name>
    <dbReference type="NCBI Taxonomy" id="410659"/>
    <lineage>
        <taxon>unclassified sequences</taxon>
        <taxon>metagenomes</taxon>
        <taxon>ecological metagenomes</taxon>
    </lineage>
</organism>
<feature type="domain" description="Helicase ATP-binding" evidence="13">
    <location>
        <begin position="146"/>
        <end position="296"/>
    </location>
</feature>
<dbReference type="GO" id="GO:0016787">
    <property type="term" value="F:hydrolase activity"/>
    <property type="evidence" value="ECO:0007669"/>
    <property type="project" value="UniProtKB-KW"/>
</dbReference>
<proteinExistence type="predicted"/>
<dbReference type="GO" id="GO:0003677">
    <property type="term" value="F:DNA binding"/>
    <property type="evidence" value="ECO:0007669"/>
    <property type="project" value="UniProtKB-KW"/>
</dbReference>
<keyword evidence="6" id="KW-0347">Helicase</keyword>
<dbReference type="GO" id="GO:0006310">
    <property type="term" value="P:DNA recombination"/>
    <property type="evidence" value="ECO:0007669"/>
    <property type="project" value="TreeGrafter"/>
</dbReference>
<protein>
    <recommendedName>
        <fullName evidence="11">DNA 3'-5' helicase</fullName>
        <ecNumber evidence="11">5.6.2.4</ecNumber>
    </recommendedName>
</protein>
<keyword evidence="3" id="KW-0479">Metal-binding</keyword>
<evidence type="ECO:0000256" key="7">
    <source>
        <dbReference type="ARBA" id="ARBA00022833"/>
    </source>
</evidence>
<sequence>MDLQSPVIVEVLLDLPLPRGFDYYAALATEEDVGRRVKVPWGTGQKVGVIRALKHTSTYPADKIKEVLEIWRDVPPLNARDWQLLEFCSSYYHYPLGQTVLAMLPPALRRVGGWQPPRRVRQPRKYLSQSSAPPLNEAQRSVVQAILQQPNFAVHLIHGVTGSGKTEVYFSLIEKVLERGRQVLLLVPEINLTPQLEQRLARRWPNLNWISLHSGVSEKERARRWLTAQTGAARLVLGTRLAVFTPLPELGLIVVDEEHEASFKQQDGLRYSARDLAIVRARQGEFPIILGSATPT</sequence>
<dbReference type="AlphaFoldDB" id="T1BPW2"/>
<keyword evidence="10" id="KW-0413">Isomerase</keyword>
<accession>T1BPW2</accession>
<keyword evidence="8" id="KW-0067">ATP-binding</keyword>
<dbReference type="GO" id="GO:0006270">
    <property type="term" value="P:DNA replication initiation"/>
    <property type="evidence" value="ECO:0007669"/>
    <property type="project" value="TreeGrafter"/>
</dbReference>
<evidence type="ECO:0000256" key="10">
    <source>
        <dbReference type="ARBA" id="ARBA00023235"/>
    </source>
</evidence>
<dbReference type="Gene3D" id="3.40.1440.60">
    <property type="entry name" value="PriA, 3(prime) DNA-binding domain"/>
    <property type="match status" value="1"/>
</dbReference>
<comment type="catalytic activity">
    <reaction evidence="12">
        <text>ATP + H2O = ADP + phosphate + H(+)</text>
        <dbReference type="Rhea" id="RHEA:13065"/>
        <dbReference type="ChEBI" id="CHEBI:15377"/>
        <dbReference type="ChEBI" id="CHEBI:15378"/>
        <dbReference type="ChEBI" id="CHEBI:30616"/>
        <dbReference type="ChEBI" id="CHEBI:43474"/>
        <dbReference type="ChEBI" id="CHEBI:456216"/>
        <dbReference type="EC" id="5.6.2.4"/>
    </reaction>
</comment>